<evidence type="ECO:0000313" key="2">
    <source>
        <dbReference type="Proteomes" id="UP000265916"/>
    </source>
</evidence>
<dbReference type="AlphaFoldDB" id="A0A3A1YS56"/>
<dbReference type="Proteomes" id="UP000265916">
    <property type="component" value="Unassembled WGS sequence"/>
</dbReference>
<comment type="caution">
    <text evidence="1">The sequence shown here is derived from an EMBL/GenBank/DDBJ whole genome shotgun (WGS) entry which is preliminary data.</text>
</comment>
<organism evidence="1 2">
    <name type="scientific">Psittacicella hinzii</name>
    <dbReference type="NCBI Taxonomy" id="2028575"/>
    <lineage>
        <taxon>Bacteria</taxon>
        <taxon>Pseudomonadati</taxon>
        <taxon>Pseudomonadota</taxon>
        <taxon>Gammaproteobacteria</taxon>
        <taxon>Pasteurellales</taxon>
        <taxon>Psittacicellaceae</taxon>
        <taxon>Psittacicella</taxon>
    </lineage>
</organism>
<protein>
    <submittedName>
        <fullName evidence="1">Uncharacterized protein</fullName>
    </submittedName>
</protein>
<keyword evidence="2" id="KW-1185">Reference proteome</keyword>
<gene>
    <name evidence="1" type="ORF">CKF58_00745</name>
</gene>
<dbReference type="EMBL" id="NRJG01000012">
    <property type="protein sequence ID" value="RIY40326.1"/>
    <property type="molecule type" value="Genomic_DNA"/>
</dbReference>
<reference evidence="1 2" key="1">
    <citation type="submission" date="2017-08" db="EMBL/GenBank/DDBJ databases">
        <title>Reclassification of Bisgaard taxon 37 and 44.</title>
        <authorList>
            <person name="Christensen H."/>
        </authorList>
    </citation>
    <scope>NUCLEOTIDE SEQUENCE [LARGE SCALE GENOMIC DNA]</scope>
    <source>
        <strain evidence="1 2">111</strain>
    </source>
</reference>
<sequence>MFEIVESGEMENNLNLYIDEPNYTLVYMLPTKKFLGNSLVKCSENIRLFIVVFKHLKIKAIIE</sequence>
<name>A0A3A1YS56_9GAMM</name>
<evidence type="ECO:0000313" key="1">
    <source>
        <dbReference type="EMBL" id="RIY40326.1"/>
    </source>
</evidence>
<accession>A0A3A1YS56</accession>
<proteinExistence type="predicted"/>